<evidence type="ECO:0000256" key="2">
    <source>
        <dbReference type="ARBA" id="ARBA00023125"/>
    </source>
</evidence>
<evidence type="ECO:0000313" key="6">
    <source>
        <dbReference type="EMBL" id="MDL9978799.1"/>
    </source>
</evidence>
<dbReference type="InterPro" id="IPR036271">
    <property type="entry name" value="Tet_transcr_reg_TetR-rel_C_sf"/>
</dbReference>
<dbReference type="Proteomes" id="UP001235064">
    <property type="component" value="Unassembled WGS sequence"/>
</dbReference>
<evidence type="ECO:0000313" key="7">
    <source>
        <dbReference type="Proteomes" id="UP001235064"/>
    </source>
</evidence>
<protein>
    <submittedName>
        <fullName evidence="6">TetR/AcrR family transcriptional regulator</fullName>
    </submittedName>
</protein>
<sequence>MARDTRDLMVLGAMDLLATNGLTGTSFSDVLEVTGAPRGSIYHHFPQGKDQLIAAAIDLTGERYTAWTEQFAGSSPERVIGGFLQIWRHTLVNSEMTAGCPVLAVTVSTDAEELIGRARAVFRASTEQLARMLGQAGVPAEEASSFATISVAAAEGAVVLARAERSIHPFDTVATHLVEQAARLPVS</sequence>
<dbReference type="PROSITE" id="PS50977">
    <property type="entry name" value="HTH_TETR_2"/>
    <property type="match status" value="1"/>
</dbReference>
<dbReference type="PANTHER" id="PTHR47506:SF3">
    <property type="entry name" value="HTH-TYPE TRANSCRIPTIONAL REGULATOR LMRA"/>
    <property type="match status" value="1"/>
</dbReference>
<dbReference type="InterPro" id="IPR054156">
    <property type="entry name" value="YxaF_TetR_C"/>
</dbReference>
<organism evidence="6 7">
    <name type="scientific">Microbacterium candidum</name>
    <dbReference type="NCBI Taxonomy" id="3041922"/>
    <lineage>
        <taxon>Bacteria</taxon>
        <taxon>Bacillati</taxon>
        <taxon>Actinomycetota</taxon>
        <taxon>Actinomycetes</taxon>
        <taxon>Micrococcales</taxon>
        <taxon>Microbacteriaceae</taxon>
        <taxon>Microbacterium</taxon>
    </lineage>
</organism>
<dbReference type="InterPro" id="IPR001647">
    <property type="entry name" value="HTH_TetR"/>
</dbReference>
<evidence type="ECO:0000256" key="4">
    <source>
        <dbReference type="PROSITE-ProRule" id="PRU00335"/>
    </source>
</evidence>
<dbReference type="SUPFAM" id="SSF48498">
    <property type="entry name" value="Tetracyclin repressor-like, C-terminal domain"/>
    <property type="match status" value="1"/>
</dbReference>
<dbReference type="Pfam" id="PF21993">
    <property type="entry name" value="TetR_C_13_2"/>
    <property type="match status" value="1"/>
</dbReference>
<gene>
    <name evidence="6" type="ORF">QSV35_05615</name>
</gene>
<keyword evidence="1" id="KW-0805">Transcription regulation</keyword>
<dbReference type="InterPro" id="IPR009057">
    <property type="entry name" value="Homeodomain-like_sf"/>
</dbReference>
<comment type="caution">
    <text evidence="6">The sequence shown here is derived from an EMBL/GenBank/DDBJ whole genome shotgun (WGS) entry which is preliminary data.</text>
</comment>
<keyword evidence="3" id="KW-0804">Transcription</keyword>
<evidence type="ECO:0000256" key="1">
    <source>
        <dbReference type="ARBA" id="ARBA00023015"/>
    </source>
</evidence>
<dbReference type="RefSeq" id="WP_286287524.1">
    <property type="nucleotide sequence ID" value="NZ_JASXSZ010000001.1"/>
</dbReference>
<evidence type="ECO:0000259" key="5">
    <source>
        <dbReference type="PROSITE" id="PS50977"/>
    </source>
</evidence>
<proteinExistence type="predicted"/>
<dbReference type="Gene3D" id="1.10.357.10">
    <property type="entry name" value="Tetracycline Repressor, domain 2"/>
    <property type="match status" value="1"/>
</dbReference>
<dbReference type="SUPFAM" id="SSF46689">
    <property type="entry name" value="Homeodomain-like"/>
    <property type="match status" value="1"/>
</dbReference>
<feature type="DNA-binding region" description="H-T-H motif" evidence="4">
    <location>
        <begin position="26"/>
        <end position="45"/>
    </location>
</feature>
<keyword evidence="7" id="KW-1185">Reference proteome</keyword>
<evidence type="ECO:0000256" key="3">
    <source>
        <dbReference type="ARBA" id="ARBA00023163"/>
    </source>
</evidence>
<dbReference type="PANTHER" id="PTHR47506">
    <property type="entry name" value="TRANSCRIPTIONAL REGULATORY PROTEIN"/>
    <property type="match status" value="1"/>
</dbReference>
<dbReference type="Pfam" id="PF00440">
    <property type="entry name" value="TetR_N"/>
    <property type="match status" value="1"/>
</dbReference>
<dbReference type="EMBL" id="JASXSZ010000001">
    <property type="protein sequence ID" value="MDL9978799.1"/>
    <property type="molecule type" value="Genomic_DNA"/>
</dbReference>
<reference evidence="6 7" key="1">
    <citation type="submission" date="2023-06" db="EMBL/GenBank/DDBJ databases">
        <title>Microbacterium sp. nov., isolated from a waste landfill.</title>
        <authorList>
            <person name="Wen W."/>
        </authorList>
    </citation>
    <scope>NUCLEOTIDE SEQUENCE [LARGE SCALE GENOMIC DNA]</scope>
    <source>
        <strain evidence="6 7">ASV49</strain>
    </source>
</reference>
<accession>A0ABT7MWG8</accession>
<keyword evidence="2 4" id="KW-0238">DNA-binding</keyword>
<feature type="domain" description="HTH tetR-type" evidence="5">
    <location>
        <begin position="3"/>
        <end position="63"/>
    </location>
</feature>
<name>A0ABT7MWG8_9MICO</name>